<evidence type="ECO:0000256" key="3">
    <source>
        <dbReference type="ARBA" id="ARBA00022801"/>
    </source>
</evidence>
<protein>
    <submittedName>
        <fullName evidence="6">3'(2'),5'-bisphosphate nucleotidase CysQ</fullName>
    </submittedName>
</protein>
<organism evidence="6 7">
    <name type="scientific">Microvirga alba</name>
    <dbReference type="NCBI Taxonomy" id="2791025"/>
    <lineage>
        <taxon>Bacteria</taxon>
        <taxon>Pseudomonadati</taxon>
        <taxon>Pseudomonadota</taxon>
        <taxon>Alphaproteobacteria</taxon>
        <taxon>Hyphomicrobiales</taxon>
        <taxon>Methylobacteriaceae</taxon>
        <taxon>Microvirga</taxon>
    </lineage>
</organism>
<dbReference type="PANTHER" id="PTHR20854:SF4">
    <property type="entry name" value="INOSITOL-1-MONOPHOSPHATASE-RELATED"/>
    <property type="match status" value="1"/>
</dbReference>
<evidence type="ECO:0000256" key="1">
    <source>
        <dbReference type="ARBA" id="ARBA00009759"/>
    </source>
</evidence>
<feature type="binding site" evidence="5">
    <location>
        <position position="95"/>
    </location>
    <ligand>
        <name>Mg(2+)</name>
        <dbReference type="ChEBI" id="CHEBI:18420"/>
        <label>1</label>
        <note>catalytic</note>
    </ligand>
</feature>
<dbReference type="CDD" id="cd01638">
    <property type="entry name" value="CysQ"/>
    <property type="match status" value="1"/>
</dbReference>
<evidence type="ECO:0000256" key="4">
    <source>
        <dbReference type="ARBA" id="ARBA00022842"/>
    </source>
</evidence>
<dbReference type="GO" id="GO:0006020">
    <property type="term" value="P:inositol metabolic process"/>
    <property type="evidence" value="ECO:0007669"/>
    <property type="project" value="TreeGrafter"/>
</dbReference>
<dbReference type="SUPFAM" id="SSF56655">
    <property type="entry name" value="Carbohydrate phosphatase"/>
    <property type="match status" value="1"/>
</dbReference>
<dbReference type="PROSITE" id="PS00629">
    <property type="entry name" value="IMP_1"/>
    <property type="match status" value="1"/>
</dbReference>
<evidence type="ECO:0000256" key="5">
    <source>
        <dbReference type="PIRSR" id="PIRSR600760-2"/>
    </source>
</evidence>
<feature type="binding site" evidence="5">
    <location>
        <position position="98"/>
    </location>
    <ligand>
        <name>Mg(2+)</name>
        <dbReference type="ChEBI" id="CHEBI:18420"/>
        <label>1</label>
        <note>catalytic</note>
    </ligand>
</feature>
<comment type="caution">
    <text evidence="6">The sequence shown here is derived from an EMBL/GenBank/DDBJ whole genome shotgun (WGS) entry which is preliminary data.</text>
</comment>
<dbReference type="Pfam" id="PF00459">
    <property type="entry name" value="Inositol_P"/>
    <property type="match status" value="1"/>
</dbReference>
<evidence type="ECO:0000313" key="6">
    <source>
        <dbReference type="EMBL" id="MBF9231756.1"/>
    </source>
</evidence>
<dbReference type="InterPro" id="IPR000760">
    <property type="entry name" value="Inositol_monophosphatase-like"/>
</dbReference>
<proteinExistence type="inferred from homology"/>
<dbReference type="EMBL" id="JADQDO010000001">
    <property type="protein sequence ID" value="MBF9231756.1"/>
    <property type="molecule type" value="Genomic_DNA"/>
</dbReference>
<dbReference type="PROSITE" id="PS00630">
    <property type="entry name" value="IMP_2"/>
    <property type="match status" value="1"/>
</dbReference>
<dbReference type="AlphaFoldDB" id="A0A931FQG1"/>
<dbReference type="GO" id="GO:0046854">
    <property type="term" value="P:phosphatidylinositol phosphate biosynthetic process"/>
    <property type="evidence" value="ECO:0007669"/>
    <property type="project" value="InterPro"/>
</dbReference>
<dbReference type="Proteomes" id="UP000599312">
    <property type="component" value="Unassembled WGS sequence"/>
</dbReference>
<accession>A0A931FQG1</accession>
<keyword evidence="7" id="KW-1185">Reference proteome</keyword>
<comment type="cofactor">
    <cofactor evidence="5">
        <name>Mg(2+)</name>
        <dbReference type="ChEBI" id="CHEBI:18420"/>
    </cofactor>
</comment>
<reference evidence="6" key="1">
    <citation type="submission" date="2020-11" db="EMBL/GenBank/DDBJ databases">
        <authorList>
            <person name="Kim M.K."/>
        </authorList>
    </citation>
    <scope>NUCLEOTIDE SEQUENCE</scope>
    <source>
        <strain evidence="6">BT350</strain>
    </source>
</reference>
<feature type="binding site" evidence="5">
    <location>
        <position position="215"/>
    </location>
    <ligand>
        <name>Mg(2+)</name>
        <dbReference type="ChEBI" id="CHEBI:18420"/>
        <label>1</label>
        <note>catalytic</note>
    </ligand>
</feature>
<feature type="binding site" evidence="5">
    <location>
        <position position="97"/>
    </location>
    <ligand>
        <name>Mg(2+)</name>
        <dbReference type="ChEBI" id="CHEBI:18420"/>
        <label>1</label>
        <note>catalytic</note>
    </ligand>
</feature>
<dbReference type="InterPro" id="IPR020550">
    <property type="entry name" value="Inositol_monophosphatase_CS"/>
</dbReference>
<dbReference type="PANTHER" id="PTHR20854">
    <property type="entry name" value="INOSITOL MONOPHOSPHATASE"/>
    <property type="match status" value="1"/>
</dbReference>
<dbReference type="PRINTS" id="PR00377">
    <property type="entry name" value="IMPHPHTASES"/>
</dbReference>
<sequence length="267" mass="28738">MLAPSFDFLPSLGQAVRDAAREAGAMALPFFRAGGQTAARLWFKERSSPVTEADIALDNFLKERLSRLMPEAGWLSEETEDDSARLDRRFVWIVDPIDGTRAFASGHPDWSISIALVADGRPVLGVIHAPTHEQLYEASLGSGASRNGKRLSVSHAAPLDHVRVAGPQPLVDHLGRRIGPIEHLPKVPSLALRLARVADGSIDVGLVSANSHDWDIAAADLILGEAGALLTDFDGVPPVYNQVRPRHGEMVAVASRLHPRAIGAMRA</sequence>
<dbReference type="GO" id="GO:0007165">
    <property type="term" value="P:signal transduction"/>
    <property type="evidence" value="ECO:0007669"/>
    <property type="project" value="TreeGrafter"/>
</dbReference>
<keyword evidence="3" id="KW-0378">Hydrolase</keyword>
<evidence type="ECO:0000256" key="2">
    <source>
        <dbReference type="ARBA" id="ARBA00022723"/>
    </source>
</evidence>
<keyword evidence="2 5" id="KW-0479">Metal-binding</keyword>
<dbReference type="GO" id="GO:0046872">
    <property type="term" value="F:metal ion binding"/>
    <property type="evidence" value="ECO:0007669"/>
    <property type="project" value="UniProtKB-KW"/>
</dbReference>
<evidence type="ECO:0000313" key="7">
    <source>
        <dbReference type="Proteomes" id="UP000599312"/>
    </source>
</evidence>
<dbReference type="InterPro" id="IPR020583">
    <property type="entry name" value="Inositol_monoP_metal-BS"/>
</dbReference>
<dbReference type="GO" id="GO:0008934">
    <property type="term" value="F:inositol monophosphate 1-phosphatase activity"/>
    <property type="evidence" value="ECO:0007669"/>
    <property type="project" value="TreeGrafter"/>
</dbReference>
<name>A0A931FQG1_9HYPH</name>
<gene>
    <name evidence="6" type="ORF">I2H38_00040</name>
</gene>
<feature type="binding site" evidence="5">
    <location>
        <position position="77"/>
    </location>
    <ligand>
        <name>Mg(2+)</name>
        <dbReference type="ChEBI" id="CHEBI:18420"/>
        <label>1</label>
        <note>catalytic</note>
    </ligand>
</feature>
<comment type="similarity">
    <text evidence="1">Belongs to the inositol monophosphatase superfamily.</text>
</comment>
<keyword evidence="4 5" id="KW-0460">Magnesium</keyword>
<dbReference type="Gene3D" id="3.40.190.80">
    <property type="match status" value="1"/>
</dbReference>
<dbReference type="Gene3D" id="3.30.540.10">
    <property type="entry name" value="Fructose-1,6-Bisphosphatase, subunit A, domain 1"/>
    <property type="match status" value="1"/>
</dbReference>